<dbReference type="Gene3D" id="3.40.50.1110">
    <property type="entry name" value="SGNH hydrolase"/>
    <property type="match status" value="1"/>
</dbReference>
<evidence type="ECO:0000313" key="1">
    <source>
        <dbReference type="EMBL" id="CAD9494963.1"/>
    </source>
</evidence>
<dbReference type="AlphaFoldDB" id="A0A7S2HM73"/>
<name>A0A7S2HM73_9STRA</name>
<reference evidence="1" key="1">
    <citation type="submission" date="2021-01" db="EMBL/GenBank/DDBJ databases">
        <authorList>
            <person name="Corre E."/>
            <person name="Pelletier E."/>
            <person name="Niang G."/>
            <person name="Scheremetjew M."/>
            <person name="Finn R."/>
            <person name="Kale V."/>
            <person name="Holt S."/>
            <person name="Cochrane G."/>
            <person name="Meng A."/>
            <person name="Brown T."/>
            <person name="Cohen L."/>
        </authorList>
    </citation>
    <scope>NUCLEOTIDE SEQUENCE</scope>
    <source>
        <strain evidence="1">CCMP826</strain>
    </source>
</reference>
<proteinExistence type="predicted"/>
<dbReference type="EMBL" id="HBGV01010452">
    <property type="protein sequence ID" value="CAD9494963.1"/>
    <property type="molecule type" value="Transcribed_RNA"/>
</dbReference>
<sequence>MEPQAIGDWCYIFLLLAYAHINCKLYKVAAFQTPRQPSHRKMSTSEDKNLELSSPASVAFVGNSILYFHDTPRALVNMAGSWKLSRQDSCMRGGASLISLLNDGNGMQRTFSTPNAFMGDDETEKYDIGAPTVEALLSNPWNFVVINDYTQSPARKSSRDSTIRALVDSYVPLFRKCGATPVFVITPAYRRPVNNSTDLGSVAEFTAGLKEGYEAYVKAIEKALSHPIQRPRIAPVGLAFLRIHDTNRPLWEKLFCNDDFHPSPHGTYLQCCVLHWTLFGYAPDRDLALPSNGDLGERIWGNARVMQPGARYHLPLPTAEEANYLFEVAAAVCQEYCVNV</sequence>
<organism evidence="1">
    <name type="scientific">Helicotheca tamesis</name>
    <dbReference type="NCBI Taxonomy" id="374047"/>
    <lineage>
        <taxon>Eukaryota</taxon>
        <taxon>Sar</taxon>
        <taxon>Stramenopiles</taxon>
        <taxon>Ochrophyta</taxon>
        <taxon>Bacillariophyta</taxon>
        <taxon>Mediophyceae</taxon>
        <taxon>Lithodesmiophycidae</taxon>
        <taxon>Lithodesmiales</taxon>
        <taxon>Lithodesmiaceae</taxon>
        <taxon>Helicotheca</taxon>
    </lineage>
</organism>
<dbReference type="InterPro" id="IPR036514">
    <property type="entry name" value="SGNH_hydro_sf"/>
</dbReference>
<accession>A0A7S2HM73</accession>
<gene>
    <name evidence="1" type="ORF">HTAM1171_LOCUS6444</name>
</gene>
<dbReference type="SUPFAM" id="SSF52266">
    <property type="entry name" value="SGNH hydrolase"/>
    <property type="match status" value="1"/>
</dbReference>
<protein>
    <submittedName>
        <fullName evidence="1">Uncharacterized protein</fullName>
    </submittedName>
</protein>